<feature type="transmembrane region" description="Helical" evidence="1">
    <location>
        <begin position="64"/>
        <end position="87"/>
    </location>
</feature>
<dbReference type="AlphaFoldDB" id="A0A0V1K943"/>
<proteinExistence type="predicted"/>
<keyword evidence="1" id="KW-1133">Transmembrane helix</keyword>
<evidence type="ECO:0000313" key="2">
    <source>
        <dbReference type="EMBL" id="KRZ43747.1"/>
    </source>
</evidence>
<organism evidence="2 3">
    <name type="scientific">Trichinella pseudospiralis</name>
    <name type="common">Parasitic roundworm</name>
    <dbReference type="NCBI Taxonomy" id="6337"/>
    <lineage>
        <taxon>Eukaryota</taxon>
        <taxon>Metazoa</taxon>
        <taxon>Ecdysozoa</taxon>
        <taxon>Nematoda</taxon>
        <taxon>Enoplea</taxon>
        <taxon>Dorylaimia</taxon>
        <taxon>Trichinellida</taxon>
        <taxon>Trichinellidae</taxon>
        <taxon>Trichinella</taxon>
    </lineage>
</organism>
<reference evidence="2 3" key="1">
    <citation type="submission" date="2015-01" db="EMBL/GenBank/DDBJ databases">
        <title>Evolution of Trichinella species and genotypes.</title>
        <authorList>
            <person name="Korhonen P.K."/>
            <person name="Edoardo P."/>
            <person name="Giuseppe L.R."/>
            <person name="Gasser R.B."/>
        </authorList>
    </citation>
    <scope>NUCLEOTIDE SEQUENCE [LARGE SCALE GENOMIC DNA]</scope>
    <source>
        <strain evidence="2">ISS176</strain>
    </source>
</reference>
<comment type="caution">
    <text evidence="2">The sequence shown here is derived from an EMBL/GenBank/DDBJ whole genome shotgun (WGS) entry which is preliminary data.</text>
</comment>
<dbReference type="Proteomes" id="UP000054826">
    <property type="component" value="Unassembled WGS sequence"/>
</dbReference>
<evidence type="ECO:0000313" key="3">
    <source>
        <dbReference type="Proteomes" id="UP000054826"/>
    </source>
</evidence>
<gene>
    <name evidence="2" type="ORF">T4C_6021</name>
</gene>
<accession>A0A0V1K943</accession>
<keyword evidence="1" id="KW-0472">Membrane</keyword>
<sequence>MPFVTKTALLPIIRWVQKYTLEIRLELFRTLFKEASKSGKAGIGRQIERNIRCRLFGEKATNRCFIGVSCLGIFACLFTTLGLIIMIPTVVINRVTFVEDCIVIL</sequence>
<dbReference type="EMBL" id="JYDV01000008">
    <property type="protein sequence ID" value="KRZ43747.1"/>
    <property type="molecule type" value="Genomic_DNA"/>
</dbReference>
<evidence type="ECO:0000256" key="1">
    <source>
        <dbReference type="SAM" id="Phobius"/>
    </source>
</evidence>
<protein>
    <submittedName>
        <fullName evidence="2">Uncharacterized protein</fullName>
    </submittedName>
</protein>
<keyword evidence="1" id="KW-0812">Transmembrane</keyword>
<name>A0A0V1K943_TRIPS</name>